<dbReference type="EMBL" id="JXTC01000029">
    <property type="protein sequence ID" value="PON97778.1"/>
    <property type="molecule type" value="Genomic_DNA"/>
</dbReference>
<protein>
    <submittedName>
        <fullName evidence="1">Uncharacterized protein</fullName>
    </submittedName>
</protein>
<comment type="caution">
    <text evidence="1">The sequence shown here is derived from an EMBL/GenBank/DDBJ whole genome shotgun (WGS) entry which is preliminary data.</text>
</comment>
<proteinExistence type="predicted"/>
<gene>
    <name evidence="1" type="ORF">TorRG33x02_063680</name>
</gene>
<organism evidence="1 2">
    <name type="scientific">Trema orientale</name>
    <name type="common">Charcoal tree</name>
    <name type="synonym">Celtis orientalis</name>
    <dbReference type="NCBI Taxonomy" id="63057"/>
    <lineage>
        <taxon>Eukaryota</taxon>
        <taxon>Viridiplantae</taxon>
        <taxon>Streptophyta</taxon>
        <taxon>Embryophyta</taxon>
        <taxon>Tracheophyta</taxon>
        <taxon>Spermatophyta</taxon>
        <taxon>Magnoliopsida</taxon>
        <taxon>eudicotyledons</taxon>
        <taxon>Gunneridae</taxon>
        <taxon>Pentapetalae</taxon>
        <taxon>rosids</taxon>
        <taxon>fabids</taxon>
        <taxon>Rosales</taxon>
        <taxon>Cannabaceae</taxon>
        <taxon>Trema</taxon>
    </lineage>
</organism>
<dbReference type="OrthoDB" id="10284431at2759"/>
<feature type="non-terminal residue" evidence="1">
    <location>
        <position position="1"/>
    </location>
</feature>
<dbReference type="InParanoid" id="A0A2P5FJ07"/>
<evidence type="ECO:0000313" key="1">
    <source>
        <dbReference type="EMBL" id="PON97778.1"/>
    </source>
</evidence>
<dbReference type="Proteomes" id="UP000237000">
    <property type="component" value="Unassembled WGS sequence"/>
</dbReference>
<sequence>INLSTSFSLIRVYVRKNQRTKLQVTQKRRIHIKQKSKLYHILSGQIKLICSIKTDTTMILLSGSASHVFKSQRDPTKQILNPGSQKFTSKVSNFKLFQDLSIL</sequence>
<accession>A0A2P5FJ07</accession>
<dbReference type="AlphaFoldDB" id="A0A2P5FJ07"/>
<name>A0A2P5FJ07_TREOI</name>
<keyword evidence="2" id="KW-1185">Reference proteome</keyword>
<reference evidence="2" key="1">
    <citation type="submission" date="2016-06" db="EMBL/GenBank/DDBJ databases">
        <title>Parallel loss of symbiosis genes in relatives of nitrogen-fixing non-legume Parasponia.</title>
        <authorList>
            <person name="Van Velzen R."/>
            <person name="Holmer R."/>
            <person name="Bu F."/>
            <person name="Rutten L."/>
            <person name="Van Zeijl A."/>
            <person name="Liu W."/>
            <person name="Santuari L."/>
            <person name="Cao Q."/>
            <person name="Sharma T."/>
            <person name="Shen D."/>
            <person name="Roswanjaya Y."/>
            <person name="Wardhani T."/>
            <person name="Kalhor M.S."/>
            <person name="Jansen J."/>
            <person name="Van den Hoogen J."/>
            <person name="Gungor B."/>
            <person name="Hartog M."/>
            <person name="Hontelez J."/>
            <person name="Verver J."/>
            <person name="Yang W.-C."/>
            <person name="Schijlen E."/>
            <person name="Repin R."/>
            <person name="Schilthuizen M."/>
            <person name="Schranz E."/>
            <person name="Heidstra R."/>
            <person name="Miyata K."/>
            <person name="Fedorova E."/>
            <person name="Kohlen W."/>
            <person name="Bisseling T."/>
            <person name="Smit S."/>
            <person name="Geurts R."/>
        </authorList>
    </citation>
    <scope>NUCLEOTIDE SEQUENCE [LARGE SCALE GENOMIC DNA]</scope>
    <source>
        <strain evidence="2">cv. RG33-2</strain>
    </source>
</reference>
<evidence type="ECO:0000313" key="2">
    <source>
        <dbReference type="Proteomes" id="UP000237000"/>
    </source>
</evidence>